<evidence type="ECO:0000313" key="1">
    <source>
        <dbReference type="EMBL" id="RMX41407.1"/>
    </source>
</evidence>
<organism evidence="1 2">
    <name type="scientific">Pocillopora damicornis</name>
    <name type="common">Cauliflower coral</name>
    <name type="synonym">Millepora damicornis</name>
    <dbReference type="NCBI Taxonomy" id="46731"/>
    <lineage>
        <taxon>Eukaryota</taxon>
        <taxon>Metazoa</taxon>
        <taxon>Cnidaria</taxon>
        <taxon>Anthozoa</taxon>
        <taxon>Hexacorallia</taxon>
        <taxon>Scleractinia</taxon>
        <taxon>Astrocoeniina</taxon>
        <taxon>Pocilloporidae</taxon>
        <taxon>Pocillopora</taxon>
    </lineage>
</organism>
<proteinExistence type="predicted"/>
<name>A0A3M6TJ21_POCDA</name>
<dbReference type="Proteomes" id="UP000275408">
    <property type="component" value="Unassembled WGS sequence"/>
</dbReference>
<dbReference type="EMBL" id="RCHS01003494">
    <property type="protein sequence ID" value="RMX41407.1"/>
    <property type="molecule type" value="Genomic_DNA"/>
</dbReference>
<accession>A0A3M6TJ21</accession>
<protein>
    <submittedName>
        <fullName evidence="1">Uncharacterized protein</fullName>
    </submittedName>
</protein>
<reference evidence="1 2" key="1">
    <citation type="journal article" date="2018" name="Sci. Rep.">
        <title>Comparative analysis of the Pocillopora damicornis genome highlights role of immune system in coral evolution.</title>
        <authorList>
            <person name="Cunning R."/>
            <person name="Bay R.A."/>
            <person name="Gillette P."/>
            <person name="Baker A.C."/>
            <person name="Traylor-Knowles N."/>
        </authorList>
    </citation>
    <scope>NUCLEOTIDE SEQUENCE [LARGE SCALE GENOMIC DNA]</scope>
    <source>
        <strain evidence="1">RSMAS</strain>
        <tissue evidence="1">Whole animal</tissue>
    </source>
</reference>
<dbReference type="AlphaFoldDB" id="A0A3M6TJ21"/>
<gene>
    <name evidence="1" type="ORF">pdam_00013479</name>
</gene>
<comment type="caution">
    <text evidence="1">The sequence shown here is derived from an EMBL/GenBank/DDBJ whole genome shotgun (WGS) entry which is preliminary data.</text>
</comment>
<keyword evidence="2" id="KW-1185">Reference proteome</keyword>
<evidence type="ECO:0000313" key="2">
    <source>
        <dbReference type="Proteomes" id="UP000275408"/>
    </source>
</evidence>
<sequence length="119" mass="13663">MDLASPWCDVGDETRRLHSGGMHKNALFKGRSTLVAMVTTAACSRPRASFSYKNCIFRGLRIAHIPMKEGAALGIWMICPRFEMSARRAKMNRFTPKSPELDEQAMEWFSRQRDQIFHL</sequence>